<keyword evidence="2" id="KW-1185">Reference proteome</keyword>
<keyword evidence="1" id="KW-0808">Transferase</keyword>
<name>A0ABT0M742_9RHOB</name>
<proteinExistence type="predicted"/>
<evidence type="ECO:0000313" key="1">
    <source>
        <dbReference type="EMBL" id="MCL1630124.1"/>
    </source>
</evidence>
<organism evidence="1 2">
    <name type="scientific">Roseinatronobacter domitianus</name>
    <dbReference type="NCBI Taxonomy" id="2940293"/>
    <lineage>
        <taxon>Bacteria</taxon>
        <taxon>Pseudomonadati</taxon>
        <taxon>Pseudomonadota</taxon>
        <taxon>Alphaproteobacteria</taxon>
        <taxon>Rhodobacterales</taxon>
        <taxon>Paracoccaceae</taxon>
        <taxon>Roseinatronobacter</taxon>
    </lineage>
</organism>
<protein>
    <submittedName>
        <fullName evidence="1">Aspartate aminotransferase</fullName>
    </submittedName>
</protein>
<reference evidence="1 2" key="1">
    <citation type="submission" date="2022-05" db="EMBL/GenBank/DDBJ databases">
        <title>Seasonal and diel survey of microbial diversity of the Tyrrhenian coast.</title>
        <authorList>
            <person name="Gattoni G."/>
            <person name="Corral P."/>
        </authorList>
    </citation>
    <scope>NUCLEOTIDE SEQUENCE [LARGE SCALE GENOMIC DNA]</scope>
    <source>
        <strain evidence="1 2">V10</strain>
    </source>
</reference>
<evidence type="ECO:0000313" key="2">
    <source>
        <dbReference type="Proteomes" id="UP001202550"/>
    </source>
</evidence>
<sequence>MAKLGIPILKMKRLNGLLTNFSESAVMYSRYSPLSPEVWLHDLFACKAVQQGAVIRRKARDIERFVGMDLFMREIHRRGYQVAENSESVRSSV</sequence>
<comment type="caution">
    <text evidence="1">The sequence shown here is derived from an EMBL/GenBank/DDBJ whole genome shotgun (WGS) entry which is preliminary data.</text>
</comment>
<dbReference type="Proteomes" id="UP001202550">
    <property type="component" value="Unassembled WGS sequence"/>
</dbReference>
<dbReference type="GO" id="GO:0008483">
    <property type="term" value="F:transaminase activity"/>
    <property type="evidence" value="ECO:0007669"/>
    <property type="project" value="UniProtKB-KW"/>
</dbReference>
<dbReference type="EMBL" id="JALZWP010000024">
    <property type="protein sequence ID" value="MCL1630124.1"/>
    <property type="molecule type" value="Genomic_DNA"/>
</dbReference>
<keyword evidence="1" id="KW-0032">Aminotransferase</keyword>
<dbReference type="RefSeq" id="WP_249060757.1">
    <property type="nucleotide sequence ID" value="NZ_JALZWP010000024.1"/>
</dbReference>
<accession>A0ABT0M742</accession>
<gene>
    <name evidence="1" type="ORF">M3N55_15475</name>
</gene>